<organism evidence="1 2">
    <name type="scientific">Cnuella takakiae</name>
    <dbReference type="NCBI Taxonomy" id="1302690"/>
    <lineage>
        <taxon>Bacteria</taxon>
        <taxon>Pseudomonadati</taxon>
        <taxon>Bacteroidota</taxon>
        <taxon>Chitinophagia</taxon>
        <taxon>Chitinophagales</taxon>
        <taxon>Chitinophagaceae</taxon>
        <taxon>Cnuella</taxon>
    </lineage>
</organism>
<dbReference type="RefSeq" id="WP_073041947.1">
    <property type="nucleotide sequence ID" value="NZ_FQUO01000005.1"/>
</dbReference>
<dbReference type="Proteomes" id="UP000184368">
    <property type="component" value="Unassembled WGS sequence"/>
</dbReference>
<proteinExistence type="predicted"/>
<sequence>MANNPEHIDAKALPPLLENFALLRERALNYIQQTTAATWTDHNIHDPGITILEALCYALSDVGYRMNFPVADLLTDEKGNLPREAFYTPTEILPCHPVTINDFRKVLIDLPLVKNAWITPVTTSHTSIQLDYEPMYVYTDGGRLVLAHEVAGLPLSPTQKTALLGSQPVFLHGLYAVHIEFEPQPLLGAIDSGEGFEGVYEKEFFGDIFYDIGNWTALANNPRILQQLATAYHADPASLTLQFVTSPRNQFNNNDGKLDDRVLSEWYYDLPVLVNGTVLFTFKDVRFQPYLENRKGISGKDLKVLLSKNDFRFFSAVFDKIEALAQAYADVRQALHRYRNLCEDYLPQIAAIPTMDFRVCADIDVTPGADIEQVQAEIFYRLEQYISPTIPFYTIDELAAKGIPLEAALEGPLLAHGFVLEAEMGENSFQQFTIHLSDVINAMYEIDGLQNCRNVSLVLTDGNGHTVAHDKWVVAVPNGFKPVLNKRKSKLLFYKNNLPLTPNFRESILKLGFLQTAAQKSRTAAVPFPNFNQTYRQLALHYSLADEFPATYRIGKNLPDAFLDKPELYASKQLEGYLLLFDQLIANFLTDLHHLRDSLSWSTVTHLNYQSAGNSWRRPYLLGAAGDSRWQTVVESPEAFVKKRNDSLDYLLSRFAENLQDIDNHFFLATDNLNLSETEYYNSLITLKQRFLANYISISANRGAAVNLLAGPEYGKVPPSGYEDRLSRLLGCELVTGGRRRGVADLAKTDKAERGYFHVLEHLLLRMPTLNNEVLAQLKAAGSSADLLGICTDDDCTACGGEDPHSFIASVVLPAWLPVYADVHYRDFAERLIRRETPVGVLLRICWLSEDSMTAYETAVGEWWAARYTLVQRDAATYNNSLLAYLKKQNALVQVLKAQRSQFFPATLHGCEDEGEENNTRVFLDQTFLG</sequence>
<reference evidence="1 2" key="1">
    <citation type="submission" date="2016-11" db="EMBL/GenBank/DDBJ databases">
        <authorList>
            <person name="Jaros S."/>
            <person name="Januszkiewicz K."/>
            <person name="Wedrychowicz H."/>
        </authorList>
    </citation>
    <scope>NUCLEOTIDE SEQUENCE [LARGE SCALE GENOMIC DNA]</scope>
    <source>
        <strain evidence="1 2">DSM 26897</strain>
    </source>
</reference>
<accession>A0A1M4ZE78</accession>
<evidence type="ECO:0000313" key="2">
    <source>
        <dbReference type="Proteomes" id="UP000184368"/>
    </source>
</evidence>
<evidence type="ECO:0000313" key="1">
    <source>
        <dbReference type="EMBL" id="SHF16320.1"/>
    </source>
</evidence>
<keyword evidence="2" id="KW-1185">Reference proteome</keyword>
<dbReference type="OrthoDB" id="8263000at2"/>
<dbReference type="AlphaFoldDB" id="A0A1M4ZE78"/>
<gene>
    <name evidence="1" type="ORF">SAMN05444008_105192</name>
</gene>
<dbReference type="EMBL" id="FQUO01000005">
    <property type="protein sequence ID" value="SHF16320.1"/>
    <property type="molecule type" value="Genomic_DNA"/>
</dbReference>
<protein>
    <submittedName>
        <fullName evidence="1">Uncharacterized protein</fullName>
    </submittedName>
</protein>
<dbReference type="STRING" id="1302690.BUE76_21875"/>
<name>A0A1M4ZE78_9BACT</name>